<keyword evidence="2" id="KW-1185">Reference proteome</keyword>
<reference evidence="1" key="1">
    <citation type="submission" date="2022-03" db="EMBL/GenBank/DDBJ databases">
        <authorList>
            <person name="Sayadi A."/>
        </authorList>
    </citation>
    <scope>NUCLEOTIDE SEQUENCE</scope>
</reference>
<dbReference type="AlphaFoldDB" id="A0A9P0PZL9"/>
<protein>
    <submittedName>
        <fullName evidence="1">Uncharacterized protein</fullName>
    </submittedName>
</protein>
<comment type="caution">
    <text evidence="1">The sequence shown here is derived from an EMBL/GenBank/DDBJ whole genome shotgun (WGS) entry which is preliminary data.</text>
</comment>
<accession>A0A9P0PZL9</accession>
<organism evidence="1 2">
    <name type="scientific">Acanthoscelides obtectus</name>
    <name type="common">Bean weevil</name>
    <name type="synonym">Bruchus obtectus</name>
    <dbReference type="NCBI Taxonomy" id="200917"/>
    <lineage>
        <taxon>Eukaryota</taxon>
        <taxon>Metazoa</taxon>
        <taxon>Ecdysozoa</taxon>
        <taxon>Arthropoda</taxon>
        <taxon>Hexapoda</taxon>
        <taxon>Insecta</taxon>
        <taxon>Pterygota</taxon>
        <taxon>Neoptera</taxon>
        <taxon>Endopterygota</taxon>
        <taxon>Coleoptera</taxon>
        <taxon>Polyphaga</taxon>
        <taxon>Cucujiformia</taxon>
        <taxon>Chrysomeloidea</taxon>
        <taxon>Chrysomelidae</taxon>
        <taxon>Bruchinae</taxon>
        <taxon>Bruchini</taxon>
        <taxon>Acanthoscelides</taxon>
    </lineage>
</organism>
<gene>
    <name evidence="1" type="ORF">ACAOBT_LOCUS28324</name>
</gene>
<proteinExistence type="predicted"/>
<sequence length="61" mass="7274">MFFYNGYKVMEARLPSRGRTRVGEGSTEWNNSMEMSERSWLLERYEGSKKKIEDTDEPFES</sequence>
<dbReference type="EMBL" id="CAKOFQ010007621">
    <property type="protein sequence ID" value="CAH2005057.1"/>
    <property type="molecule type" value="Genomic_DNA"/>
</dbReference>
<evidence type="ECO:0000313" key="2">
    <source>
        <dbReference type="Proteomes" id="UP001152888"/>
    </source>
</evidence>
<dbReference type="Proteomes" id="UP001152888">
    <property type="component" value="Unassembled WGS sequence"/>
</dbReference>
<name>A0A9P0PZL9_ACAOB</name>
<dbReference type="OrthoDB" id="10353058at2759"/>
<evidence type="ECO:0000313" key="1">
    <source>
        <dbReference type="EMBL" id="CAH2005057.1"/>
    </source>
</evidence>